<organism evidence="2 3">
    <name type="scientific">Datura stramonium</name>
    <name type="common">Jimsonweed</name>
    <name type="synonym">Common thornapple</name>
    <dbReference type="NCBI Taxonomy" id="4076"/>
    <lineage>
        <taxon>Eukaryota</taxon>
        <taxon>Viridiplantae</taxon>
        <taxon>Streptophyta</taxon>
        <taxon>Embryophyta</taxon>
        <taxon>Tracheophyta</taxon>
        <taxon>Spermatophyta</taxon>
        <taxon>Magnoliopsida</taxon>
        <taxon>eudicotyledons</taxon>
        <taxon>Gunneridae</taxon>
        <taxon>Pentapetalae</taxon>
        <taxon>asterids</taxon>
        <taxon>lamiids</taxon>
        <taxon>Solanales</taxon>
        <taxon>Solanaceae</taxon>
        <taxon>Solanoideae</taxon>
        <taxon>Datureae</taxon>
        <taxon>Datura</taxon>
    </lineage>
</organism>
<evidence type="ECO:0000256" key="1">
    <source>
        <dbReference type="SAM" id="MobiDB-lite"/>
    </source>
</evidence>
<evidence type="ECO:0000313" key="2">
    <source>
        <dbReference type="EMBL" id="MCD9639067.1"/>
    </source>
</evidence>
<sequence>NEMNPPKKSEMGSSSNNSNHTFLPSSALARGRGQSFRSMGSVRVSAEKRTLINQFKVMQETPRSKLGILFSKAAIGFYFDRVKDDTFFPHEDIEVM</sequence>
<name>A0ABS8UY70_DATST</name>
<reference evidence="2 3" key="1">
    <citation type="journal article" date="2021" name="BMC Genomics">
        <title>Datura genome reveals duplications of psychoactive alkaloid biosynthetic genes and high mutation rate following tissue culture.</title>
        <authorList>
            <person name="Rajewski A."/>
            <person name="Carter-House D."/>
            <person name="Stajich J."/>
            <person name="Litt A."/>
        </authorList>
    </citation>
    <scope>NUCLEOTIDE SEQUENCE [LARGE SCALE GENOMIC DNA]</scope>
    <source>
        <strain evidence="2">AR-01</strain>
    </source>
</reference>
<feature type="region of interest" description="Disordered" evidence="1">
    <location>
        <begin position="1"/>
        <end position="27"/>
    </location>
</feature>
<accession>A0ABS8UY70</accession>
<evidence type="ECO:0000313" key="3">
    <source>
        <dbReference type="Proteomes" id="UP000823775"/>
    </source>
</evidence>
<feature type="compositionally biased region" description="Polar residues" evidence="1">
    <location>
        <begin position="11"/>
        <end position="24"/>
    </location>
</feature>
<feature type="compositionally biased region" description="Basic and acidic residues" evidence="1">
    <location>
        <begin position="1"/>
        <end position="10"/>
    </location>
</feature>
<dbReference type="EMBL" id="JACEIK010002836">
    <property type="protein sequence ID" value="MCD9639067.1"/>
    <property type="molecule type" value="Genomic_DNA"/>
</dbReference>
<gene>
    <name evidence="2" type="ORF">HAX54_023349</name>
</gene>
<protein>
    <submittedName>
        <fullName evidence="2">Uncharacterized protein</fullName>
    </submittedName>
</protein>
<feature type="non-terminal residue" evidence="2">
    <location>
        <position position="1"/>
    </location>
</feature>
<dbReference type="Proteomes" id="UP000823775">
    <property type="component" value="Unassembled WGS sequence"/>
</dbReference>
<proteinExistence type="predicted"/>
<comment type="caution">
    <text evidence="2">The sequence shown here is derived from an EMBL/GenBank/DDBJ whole genome shotgun (WGS) entry which is preliminary data.</text>
</comment>
<keyword evidence="3" id="KW-1185">Reference proteome</keyword>